<keyword evidence="3" id="KW-1185">Reference proteome</keyword>
<evidence type="ECO:0000313" key="2">
    <source>
        <dbReference type="EMBL" id="KAF0550660.1"/>
    </source>
</evidence>
<keyword evidence="2" id="KW-0808">Transferase</keyword>
<dbReference type="PROSITE" id="PS50011">
    <property type="entry name" value="PROTEIN_KINASE_DOM"/>
    <property type="match status" value="1"/>
</dbReference>
<dbReference type="Gene3D" id="1.10.510.10">
    <property type="entry name" value="Transferase(Phosphotransferase) domain 1"/>
    <property type="match status" value="2"/>
</dbReference>
<dbReference type="EMBL" id="WTPW01000082">
    <property type="protein sequence ID" value="KAF0550660.1"/>
    <property type="molecule type" value="Genomic_DNA"/>
</dbReference>
<dbReference type="PRINTS" id="PR00109">
    <property type="entry name" value="TYRKINASE"/>
</dbReference>
<organism evidence="2 3">
    <name type="scientific">Gigaspora margarita</name>
    <dbReference type="NCBI Taxonomy" id="4874"/>
    <lineage>
        <taxon>Eukaryota</taxon>
        <taxon>Fungi</taxon>
        <taxon>Fungi incertae sedis</taxon>
        <taxon>Mucoromycota</taxon>
        <taxon>Glomeromycotina</taxon>
        <taxon>Glomeromycetes</taxon>
        <taxon>Diversisporales</taxon>
        <taxon>Gigasporaceae</taxon>
        <taxon>Gigaspora</taxon>
    </lineage>
</organism>
<name>A0A8H4ETD3_GIGMA</name>
<dbReference type="GO" id="GO:0005524">
    <property type="term" value="F:ATP binding"/>
    <property type="evidence" value="ECO:0007669"/>
    <property type="project" value="InterPro"/>
</dbReference>
<dbReference type="SUPFAM" id="SSF56112">
    <property type="entry name" value="Protein kinase-like (PK-like)"/>
    <property type="match status" value="2"/>
</dbReference>
<proteinExistence type="predicted"/>
<dbReference type="OrthoDB" id="2390637at2759"/>
<keyword evidence="2" id="KW-0418">Kinase</keyword>
<dbReference type="Proteomes" id="UP000439903">
    <property type="component" value="Unassembled WGS sequence"/>
</dbReference>
<evidence type="ECO:0000313" key="3">
    <source>
        <dbReference type="Proteomes" id="UP000439903"/>
    </source>
</evidence>
<dbReference type="Pfam" id="PF07714">
    <property type="entry name" value="PK_Tyr_Ser-Thr"/>
    <property type="match status" value="1"/>
</dbReference>
<reference evidence="2 3" key="1">
    <citation type="journal article" date="2019" name="Environ. Microbiol.">
        <title>At the nexus of three kingdoms: the genome of the mycorrhizal fungus Gigaspora margarita provides insights into plant, endobacterial and fungal interactions.</title>
        <authorList>
            <person name="Venice F."/>
            <person name="Ghignone S."/>
            <person name="Salvioli di Fossalunga A."/>
            <person name="Amselem J."/>
            <person name="Novero M."/>
            <person name="Xianan X."/>
            <person name="Sedzielewska Toro K."/>
            <person name="Morin E."/>
            <person name="Lipzen A."/>
            <person name="Grigoriev I.V."/>
            <person name="Henrissat B."/>
            <person name="Martin F.M."/>
            <person name="Bonfante P."/>
        </authorList>
    </citation>
    <scope>NUCLEOTIDE SEQUENCE [LARGE SCALE GENOMIC DNA]</scope>
    <source>
        <strain evidence="2 3">BEG34</strain>
    </source>
</reference>
<gene>
    <name evidence="2" type="ORF">F8M41_024145</name>
</gene>
<evidence type="ECO:0000259" key="1">
    <source>
        <dbReference type="PROSITE" id="PS50011"/>
    </source>
</evidence>
<comment type="caution">
    <text evidence="2">The sequence shown here is derived from an EMBL/GenBank/DDBJ whole genome shotgun (WGS) entry which is preliminary data.</text>
</comment>
<dbReference type="GO" id="GO:0004674">
    <property type="term" value="F:protein serine/threonine kinase activity"/>
    <property type="evidence" value="ECO:0007669"/>
    <property type="project" value="TreeGrafter"/>
</dbReference>
<protein>
    <submittedName>
        <fullName evidence="2">Kinase-like protein</fullName>
    </submittedName>
</protein>
<dbReference type="AlphaFoldDB" id="A0A8H4ETD3"/>
<dbReference type="InterPro" id="IPR000719">
    <property type="entry name" value="Prot_kinase_dom"/>
</dbReference>
<accession>A0A8H4ETD3</accession>
<dbReference type="InterPro" id="IPR001245">
    <property type="entry name" value="Ser-Thr/Tyr_kinase_cat_dom"/>
</dbReference>
<sequence>MWQISSERSISSEYGGATTIYSHILKLLDGIRPSIREGTISCYSDLMKRCWDSDPAKRPSASKIFRILAKWKNDIAAFYESDPVNYNEDTENDLISIPVPFVNSTEPYEEELANELFENEIKKKSIKFIPWSELNDISKLDEGHFGFIFKAYWTKTHNNVICKALINLKDISGKYYTAFIHELTMHTRTDLCENIVRFLGASKDTINDRYFLIMEYANDGNLRSFLKRKNNSLNWHQRLELACQITKGLCYLHSEEIIHRDLHDKNIVIQNGKAKITDFGNATSINTQTNIHNGLFGMISFLAPELLKPTKSNNVPYCKKTDIYSLGMIFWELSSGHPPFDDQPNYIILSINIIQGIREDIIPGTPEEYINLYNKCWDADPYERPDIEYVHKLLEGITKIWSNVSYITNDPEDNTSPQTSSEQTRLTIEINDSKLLSLSVNYESETNYIILND</sequence>
<dbReference type="PANTHER" id="PTHR44329">
    <property type="entry name" value="SERINE/THREONINE-PROTEIN KINASE TNNI3K-RELATED"/>
    <property type="match status" value="1"/>
</dbReference>
<dbReference type="InterPro" id="IPR011009">
    <property type="entry name" value="Kinase-like_dom_sf"/>
</dbReference>
<feature type="domain" description="Protein kinase" evidence="1">
    <location>
        <begin position="134"/>
        <end position="394"/>
    </location>
</feature>
<dbReference type="InterPro" id="IPR051681">
    <property type="entry name" value="Ser/Thr_Kinases-Pseudokinases"/>
</dbReference>